<dbReference type="GO" id="GO:0006355">
    <property type="term" value="P:regulation of DNA-templated transcription"/>
    <property type="evidence" value="ECO:0007669"/>
    <property type="project" value="InterPro"/>
</dbReference>
<gene>
    <name evidence="6" type="ORF">DX914_16290</name>
</gene>
<dbReference type="GO" id="GO:0003677">
    <property type="term" value="F:DNA binding"/>
    <property type="evidence" value="ECO:0007669"/>
    <property type="project" value="UniProtKB-UniRule"/>
</dbReference>
<dbReference type="Gene3D" id="1.10.10.10">
    <property type="entry name" value="Winged helix-like DNA-binding domain superfamily/Winged helix DNA-binding domain"/>
    <property type="match status" value="1"/>
</dbReference>
<keyword evidence="7" id="KW-1185">Reference proteome</keyword>
<dbReference type="SMART" id="SM00862">
    <property type="entry name" value="Trans_reg_C"/>
    <property type="match status" value="1"/>
</dbReference>
<reference evidence="6 7" key="1">
    <citation type="submission" date="2018-08" db="EMBL/GenBank/DDBJ databases">
        <title>Lysobacter sp. zong2l5, whole genome shotgun sequence.</title>
        <authorList>
            <person name="Zhang X."/>
            <person name="Feng G."/>
            <person name="Zhu H."/>
        </authorList>
    </citation>
    <scope>NUCLEOTIDE SEQUENCE [LARGE SCALE GENOMIC DNA]</scope>
    <source>
        <strain evidence="7">zong2l5</strain>
    </source>
</reference>
<dbReference type="GO" id="GO:0000160">
    <property type="term" value="P:phosphorelay signal transduction system"/>
    <property type="evidence" value="ECO:0007669"/>
    <property type="project" value="InterPro"/>
</dbReference>
<keyword evidence="4" id="KW-0812">Transmembrane</keyword>
<dbReference type="InterPro" id="IPR001867">
    <property type="entry name" value="OmpR/PhoB-type_DNA-bd"/>
</dbReference>
<dbReference type="PROSITE" id="PS51755">
    <property type="entry name" value="OMPR_PHOB"/>
    <property type="match status" value="1"/>
</dbReference>
<accession>A0A371JY12</accession>
<dbReference type="AlphaFoldDB" id="A0A371JY12"/>
<dbReference type="CDD" id="cd00383">
    <property type="entry name" value="trans_reg_C"/>
    <property type="match status" value="1"/>
</dbReference>
<dbReference type="Gene3D" id="1.25.40.10">
    <property type="entry name" value="Tetratricopeptide repeat domain"/>
    <property type="match status" value="1"/>
</dbReference>
<keyword evidence="1 2" id="KW-0238">DNA-binding</keyword>
<dbReference type="Proteomes" id="UP000264492">
    <property type="component" value="Unassembled WGS sequence"/>
</dbReference>
<dbReference type="InterPro" id="IPR036388">
    <property type="entry name" value="WH-like_DNA-bd_sf"/>
</dbReference>
<organism evidence="6 7">
    <name type="scientific">Lysobacter silvisoli</name>
    <dbReference type="NCBI Taxonomy" id="2293254"/>
    <lineage>
        <taxon>Bacteria</taxon>
        <taxon>Pseudomonadati</taxon>
        <taxon>Pseudomonadota</taxon>
        <taxon>Gammaproteobacteria</taxon>
        <taxon>Lysobacterales</taxon>
        <taxon>Lysobacteraceae</taxon>
        <taxon>Lysobacter</taxon>
    </lineage>
</organism>
<evidence type="ECO:0000256" key="3">
    <source>
        <dbReference type="SAM" id="MobiDB-lite"/>
    </source>
</evidence>
<keyword evidence="4" id="KW-0472">Membrane</keyword>
<feature type="transmembrane region" description="Helical" evidence="4">
    <location>
        <begin position="139"/>
        <end position="159"/>
    </location>
</feature>
<feature type="DNA-binding region" description="OmpR/PhoB-type" evidence="2">
    <location>
        <begin position="6"/>
        <end position="104"/>
    </location>
</feature>
<evidence type="ECO:0000256" key="1">
    <source>
        <dbReference type="ARBA" id="ARBA00023125"/>
    </source>
</evidence>
<comment type="caution">
    <text evidence="6">The sequence shown here is derived from an EMBL/GenBank/DDBJ whole genome shotgun (WGS) entry which is preliminary data.</text>
</comment>
<sequence>MNSDAPAPIAFGDILIDRSGRRLLRGGQVQALEPKAYAVLALLAESPGRVYARDEILDAVWGHRHVTPGVLNRVMTLLRHALGEDAQSPRYLHTVHGYGYRFDLPEGADTPADPAPMADPPLRRENHPTPARSGVRRQWLMAALAALVLAAGALAWWRYGGSATTPRVADPALRSEAMPVLAVLPLRALGEDRRSQDFADGLSEELIGLLARIDGLRVTSHTSTVQFRDTRLPLAEVARRLRATHVLEGSVRQDGERLRISLRLVEAASDRTLWTQDLDREFRDIFVIQRNIAYAIGNAMQRQLSQPPPSPPADEDPALYQRYLIARNASPGGLRNTNAASLPSETALRALLREHPDYARAWGALAAKLWLRSLATEPGREALRSEAEQMAATALRLDPQQPDALAVMANRACRQQRWQDCLSLSQRSIALTRSEVGWRGAHAQRLATMGYVDQALREIDDTLLIAPYEPSLHFWRGRLLDTLGRHEEAQSHLAMADPVMAQTARYFNAVWRRDYATAARVAESLPSDLPWRGSEIAAAAALRDPALWPAVQPAIDYAERNPRYGQVHYDFTRLLLPVRDYPRDIAGLDAVQREGYASYQWVLWQPESRELRQNPAFAQYLQRSGLLAFWREHGWPRLCRAEGREGVVCD</sequence>
<proteinExistence type="predicted"/>
<evidence type="ECO:0000256" key="4">
    <source>
        <dbReference type="SAM" id="Phobius"/>
    </source>
</evidence>
<dbReference type="InterPro" id="IPR011990">
    <property type="entry name" value="TPR-like_helical_dom_sf"/>
</dbReference>
<dbReference type="OrthoDB" id="1971692at2"/>
<evidence type="ECO:0000259" key="5">
    <source>
        <dbReference type="PROSITE" id="PS51755"/>
    </source>
</evidence>
<dbReference type="SUPFAM" id="SSF48452">
    <property type="entry name" value="TPR-like"/>
    <property type="match status" value="1"/>
</dbReference>
<feature type="domain" description="OmpR/PhoB-type" evidence="5">
    <location>
        <begin position="6"/>
        <end position="104"/>
    </location>
</feature>
<dbReference type="RefSeq" id="WP_115860682.1">
    <property type="nucleotide sequence ID" value="NZ_QTSU01000003.1"/>
</dbReference>
<keyword evidence="4" id="KW-1133">Transmembrane helix</keyword>
<dbReference type="Pfam" id="PF00486">
    <property type="entry name" value="Trans_reg_C"/>
    <property type="match status" value="1"/>
</dbReference>
<evidence type="ECO:0000256" key="2">
    <source>
        <dbReference type="PROSITE-ProRule" id="PRU01091"/>
    </source>
</evidence>
<feature type="region of interest" description="Disordered" evidence="3">
    <location>
        <begin position="109"/>
        <end position="131"/>
    </location>
</feature>
<name>A0A371JY12_9GAMM</name>
<dbReference type="SUPFAM" id="SSF46894">
    <property type="entry name" value="C-terminal effector domain of the bipartite response regulators"/>
    <property type="match status" value="1"/>
</dbReference>
<dbReference type="EMBL" id="QTSU01000003">
    <property type="protein sequence ID" value="RDZ26546.1"/>
    <property type="molecule type" value="Genomic_DNA"/>
</dbReference>
<dbReference type="InterPro" id="IPR016032">
    <property type="entry name" value="Sig_transdc_resp-reg_C-effctor"/>
</dbReference>
<protein>
    <recommendedName>
        <fullName evidence="5">OmpR/PhoB-type domain-containing protein</fullName>
    </recommendedName>
</protein>
<evidence type="ECO:0000313" key="6">
    <source>
        <dbReference type="EMBL" id="RDZ26546.1"/>
    </source>
</evidence>
<evidence type="ECO:0000313" key="7">
    <source>
        <dbReference type="Proteomes" id="UP000264492"/>
    </source>
</evidence>